<protein>
    <submittedName>
        <fullName evidence="1">Uncharacterized protein</fullName>
    </submittedName>
</protein>
<organism evidence="1 2">
    <name type="scientific">Russula earlei</name>
    <dbReference type="NCBI Taxonomy" id="71964"/>
    <lineage>
        <taxon>Eukaryota</taxon>
        <taxon>Fungi</taxon>
        <taxon>Dikarya</taxon>
        <taxon>Basidiomycota</taxon>
        <taxon>Agaricomycotina</taxon>
        <taxon>Agaricomycetes</taxon>
        <taxon>Russulales</taxon>
        <taxon>Russulaceae</taxon>
        <taxon>Russula</taxon>
    </lineage>
</organism>
<evidence type="ECO:0000313" key="1">
    <source>
        <dbReference type="EMBL" id="KAI9509565.1"/>
    </source>
</evidence>
<dbReference type="EMBL" id="JAGFNK010000061">
    <property type="protein sequence ID" value="KAI9509565.1"/>
    <property type="molecule type" value="Genomic_DNA"/>
</dbReference>
<reference evidence="1" key="1">
    <citation type="submission" date="2021-03" db="EMBL/GenBank/DDBJ databases">
        <title>Evolutionary priming and transition to the ectomycorrhizal habit in an iconic lineage of mushroom-forming fungi: is preadaptation a requirement?</title>
        <authorList>
            <consortium name="DOE Joint Genome Institute"/>
            <person name="Looney B.P."/>
            <person name="Miyauchi S."/>
            <person name="Morin E."/>
            <person name="Drula E."/>
            <person name="Courty P.E."/>
            <person name="Chicoki N."/>
            <person name="Fauchery L."/>
            <person name="Kohler A."/>
            <person name="Kuo A."/>
            <person name="LaButti K."/>
            <person name="Pangilinan J."/>
            <person name="Lipzen A."/>
            <person name="Riley R."/>
            <person name="Andreopoulos W."/>
            <person name="He G."/>
            <person name="Johnson J."/>
            <person name="Barry K.W."/>
            <person name="Grigoriev I.V."/>
            <person name="Nagy L."/>
            <person name="Hibbett D."/>
            <person name="Henrissat B."/>
            <person name="Matheny P.B."/>
            <person name="Labbe J."/>
            <person name="Martin A.F."/>
        </authorList>
    </citation>
    <scope>NUCLEOTIDE SEQUENCE</scope>
    <source>
        <strain evidence="1">BPL698</strain>
    </source>
</reference>
<accession>A0ACC0UE06</accession>
<gene>
    <name evidence="1" type="ORF">F5148DRAFT_1186770</name>
</gene>
<keyword evidence="2" id="KW-1185">Reference proteome</keyword>
<proteinExistence type="predicted"/>
<sequence>MLKFRKYEEERDRELILYLKSVSQGATLASWVFEANAHRKIIAGVNGQPMREMKFHSDPHKFVSQSAGSSQSSSPTPWLVVKLKGPSAPNFPLIDVFIVTHDDNPNTMHLWVLQMTISKTHRGSRKGYAKIGKIIDTLCLRSMRPMRTVKRHCVSQTSQVLAHQARHRNGRSKKRTWLGRR</sequence>
<comment type="caution">
    <text evidence="1">The sequence shown here is derived from an EMBL/GenBank/DDBJ whole genome shotgun (WGS) entry which is preliminary data.</text>
</comment>
<name>A0ACC0UE06_9AGAM</name>
<dbReference type="Proteomes" id="UP001207468">
    <property type="component" value="Unassembled WGS sequence"/>
</dbReference>
<evidence type="ECO:0000313" key="2">
    <source>
        <dbReference type="Proteomes" id="UP001207468"/>
    </source>
</evidence>